<dbReference type="PROSITE" id="PS50041">
    <property type="entry name" value="C_TYPE_LECTIN_2"/>
    <property type="match status" value="1"/>
</dbReference>
<proteinExistence type="predicted"/>
<dbReference type="Pfam" id="PF00059">
    <property type="entry name" value="Lectin_C"/>
    <property type="match status" value="1"/>
</dbReference>
<dbReference type="OrthoDB" id="6042174at2759"/>
<evidence type="ECO:0000313" key="3">
    <source>
        <dbReference type="Proteomes" id="UP000245119"/>
    </source>
</evidence>
<dbReference type="Gene3D" id="3.10.100.10">
    <property type="entry name" value="Mannose-Binding Protein A, subunit A"/>
    <property type="match status" value="1"/>
</dbReference>
<dbReference type="InterPro" id="IPR001304">
    <property type="entry name" value="C-type_lectin-like"/>
</dbReference>
<gene>
    <name evidence="2" type="ORF">C0Q70_08628</name>
</gene>
<feature type="domain" description="C-type lectin" evidence="1">
    <location>
        <begin position="52"/>
        <end position="144"/>
    </location>
</feature>
<protein>
    <recommendedName>
        <fullName evidence="1">C-type lectin domain-containing protein</fullName>
    </recommendedName>
</protein>
<accession>A0A2T7P7H4</accession>
<organism evidence="2 3">
    <name type="scientific">Pomacea canaliculata</name>
    <name type="common">Golden apple snail</name>
    <dbReference type="NCBI Taxonomy" id="400727"/>
    <lineage>
        <taxon>Eukaryota</taxon>
        <taxon>Metazoa</taxon>
        <taxon>Spiralia</taxon>
        <taxon>Lophotrochozoa</taxon>
        <taxon>Mollusca</taxon>
        <taxon>Gastropoda</taxon>
        <taxon>Caenogastropoda</taxon>
        <taxon>Architaenioglossa</taxon>
        <taxon>Ampullarioidea</taxon>
        <taxon>Ampullariidae</taxon>
        <taxon>Pomacea</taxon>
    </lineage>
</organism>
<evidence type="ECO:0000259" key="1">
    <source>
        <dbReference type="PROSITE" id="PS50041"/>
    </source>
</evidence>
<dbReference type="EMBL" id="PZQS01000005">
    <property type="protein sequence ID" value="PVD29377.1"/>
    <property type="molecule type" value="Genomic_DNA"/>
</dbReference>
<name>A0A2T7P7H4_POMCA</name>
<dbReference type="SUPFAM" id="SSF56436">
    <property type="entry name" value="C-type lectin-like"/>
    <property type="match status" value="1"/>
</dbReference>
<keyword evidence="3" id="KW-1185">Reference proteome</keyword>
<dbReference type="AlphaFoldDB" id="A0A2T7P7H4"/>
<dbReference type="CDD" id="cd00037">
    <property type="entry name" value="CLECT"/>
    <property type="match status" value="1"/>
</dbReference>
<dbReference type="InterPro" id="IPR050111">
    <property type="entry name" value="C-type_lectin/snaclec_domain"/>
</dbReference>
<sequence length="150" mass="16944">MVHRIKLDLNVLQAAHLSHCVVDRVKALQSTVYSLQSTVYRLQATGYTPAICEALRSSLVEISSSEENSFVASIVQLHNDRSVWCGLQDLAEDGHFVWTSSLEKPDYINWVPDQPDEDGGNEDCVEVLNNGQWNDEQCVDYRSYPLCEQP</sequence>
<reference evidence="2 3" key="1">
    <citation type="submission" date="2018-04" db="EMBL/GenBank/DDBJ databases">
        <title>The genome of golden apple snail Pomacea canaliculata provides insight into stress tolerance and invasive adaptation.</title>
        <authorList>
            <person name="Liu C."/>
            <person name="Liu B."/>
            <person name="Ren Y."/>
            <person name="Zhang Y."/>
            <person name="Wang H."/>
            <person name="Li S."/>
            <person name="Jiang F."/>
            <person name="Yin L."/>
            <person name="Zhang G."/>
            <person name="Qian W."/>
            <person name="Fan W."/>
        </authorList>
    </citation>
    <scope>NUCLEOTIDE SEQUENCE [LARGE SCALE GENOMIC DNA]</scope>
    <source>
        <strain evidence="2">SZHN2017</strain>
        <tissue evidence="2">Muscle</tissue>
    </source>
</reference>
<comment type="caution">
    <text evidence="2">The sequence shown here is derived from an EMBL/GenBank/DDBJ whole genome shotgun (WGS) entry which is preliminary data.</text>
</comment>
<dbReference type="Proteomes" id="UP000245119">
    <property type="component" value="Linkage Group LG5"/>
</dbReference>
<dbReference type="InterPro" id="IPR016186">
    <property type="entry name" value="C-type_lectin-like/link_sf"/>
</dbReference>
<dbReference type="PANTHER" id="PTHR22803">
    <property type="entry name" value="MANNOSE, PHOSPHOLIPASE, LECTIN RECEPTOR RELATED"/>
    <property type="match status" value="1"/>
</dbReference>
<evidence type="ECO:0000313" key="2">
    <source>
        <dbReference type="EMBL" id="PVD29377.1"/>
    </source>
</evidence>
<dbReference type="InterPro" id="IPR016187">
    <property type="entry name" value="CTDL_fold"/>
</dbReference>
<dbReference type="SMART" id="SM00034">
    <property type="entry name" value="CLECT"/>
    <property type="match status" value="1"/>
</dbReference>